<evidence type="ECO:0000256" key="4">
    <source>
        <dbReference type="ARBA" id="ARBA00023136"/>
    </source>
</evidence>
<keyword evidence="4" id="KW-0472">Membrane</keyword>
<evidence type="ECO:0000313" key="5">
    <source>
        <dbReference type="EMBL" id="TQB68542.1"/>
    </source>
</evidence>
<reference evidence="5 6" key="1">
    <citation type="submission" date="2019-06" db="EMBL/GenBank/DDBJ databases">
        <title>Wine fermentation using esterase from Monascus purpureus.</title>
        <authorList>
            <person name="Geng C."/>
            <person name="Zhang Y."/>
        </authorList>
    </citation>
    <scope>NUCLEOTIDE SEQUENCE [LARGE SCALE GENOMIC DNA]</scope>
    <source>
        <strain evidence="5">HQ1</strain>
    </source>
</reference>
<evidence type="ECO:0000313" key="6">
    <source>
        <dbReference type="Proteomes" id="UP000319663"/>
    </source>
</evidence>
<proteinExistence type="predicted"/>
<evidence type="ECO:0000256" key="3">
    <source>
        <dbReference type="ARBA" id="ARBA00022989"/>
    </source>
</evidence>
<protein>
    <submittedName>
        <fullName evidence="5">Uncharacterized protein</fullName>
    </submittedName>
</protein>
<dbReference type="Gene3D" id="1.20.1250.20">
    <property type="entry name" value="MFS general substrate transporter like domains"/>
    <property type="match status" value="1"/>
</dbReference>
<dbReference type="AlphaFoldDB" id="A0A507QN92"/>
<keyword evidence="3" id="KW-1133">Transmembrane helix</keyword>
<dbReference type="InterPro" id="IPR005828">
    <property type="entry name" value="MFS_sugar_transport-like"/>
</dbReference>
<organism evidence="5 6">
    <name type="scientific">Monascus purpureus</name>
    <name type="common">Red mold</name>
    <name type="synonym">Monascus anka</name>
    <dbReference type="NCBI Taxonomy" id="5098"/>
    <lineage>
        <taxon>Eukaryota</taxon>
        <taxon>Fungi</taxon>
        <taxon>Dikarya</taxon>
        <taxon>Ascomycota</taxon>
        <taxon>Pezizomycotina</taxon>
        <taxon>Eurotiomycetes</taxon>
        <taxon>Eurotiomycetidae</taxon>
        <taxon>Eurotiales</taxon>
        <taxon>Aspergillaceae</taxon>
        <taxon>Monascus</taxon>
    </lineage>
</organism>
<comment type="subcellular location">
    <subcellularLocation>
        <location evidence="1">Membrane</location>
    </subcellularLocation>
</comment>
<comment type="caution">
    <text evidence="5">The sequence shown here is derived from an EMBL/GenBank/DDBJ whole genome shotgun (WGS) entry which is preliminary data.</text>
</comment>
<gene>
    <name evidence="5" type="ORF">MPDQ_003235</name>
</gene>
<dbReference type="Pfam" id="PF00083">
    <property type="entry name" value="Sugar_tr"/>
    <property type="match status" value="1"/>
</dbReference>
<keyword evidence="2" id="KW-0812">Transmembrane</keyword>
<dbReference type="GO" id="GO:0022857">
    <property type="term" value="F:transmembrane transporter activity"/>
    <property type="evidence" value="ECO:0007669"/>
    <property type="project" value="InterPro"/>
</dbReference>
<sequence length="149" mass="15957">MSTALVMLGYDTSLLSTLYAYPSFQKKFGEKTGDDGYQVPARWQALSNSATAGVILGLICVSWLVDQYGSVSLASAYVSSAFRECGKGGVYERCANGRVSLRSSSLHVSALPFKVIWRIVGGAGARSEINRWSNTPRAGPSGDYPAFSL</sequence>
<name>A0A507QN92_MONPU</name>
<dbReference type="GO" id="GO:0016020">
    <property type="term" value="C:membrane"/>
    <property type="evidence" value="ECO:0007669"/>
    <property type="project" value="UniProtKB-SubCell"/>
</dbReference>
<dbReference type="EMBL" id="VIFY01000208">
    <property type="protein sequence ID" value="TQB68542.1"/>
    <property type="molecule type" value="Genomic_DNA"/>
</dbReference>
<dbReference type="STRING" id="5098.A0A507QN92"/>
<accession>A0A507QN92</accession>
<evidence type="ECO:0000256" key="2">
    <source>
        <dbReference type="ARBA" id="ARBA00022692"/>
    </source>
</evidence>
<evidence type="ECO:0000256" key="1">
    <source>
        <dbReference type="ARBA" id="ARBA00004370"/>
    </source>
</evidence>
<dbReference type="Proteomes" id="UP000319663">
    <property type="component" value="Unassembled WGS sequence"/>
</dbReference>
<keyword evidence="6" id="KW-1185">Reference proteome</keyword>
<dbReference type="InterPro" id="IPR036259">
    <property type="entry name" value="MFS_trans_sf"/>
</dbReference>